<evidence type="ECO:0000256" key="3">
    <source>
        <dbReference type="ARBA" id="ARBA00004239"/>
    </source>
</evidence>
<feature type="domain" description="Peptidase S53" evidence="13">
    <location>
        <begin position="219"/>
        <end position="612"/>
    </location>
</feature>
<dbReference type="InterPro" id="IPR036852">
    <property type="entry name" value="Peptidase_S8/S53_dom_sf"/>
</dbReference>
<dbReference type="InterPro" id="IPR050819">
    <property type="entry name" value="Tripeptidyl-peptidase_I"/>
</dbReference>
<feature type="active site" description="Charge relay system" evidence="11">
    <location>
        <position position="300"/>
    </location>
</feature>
<sequence>MKSTIGLLCLLGSRITTLVAAATQRIVVENLGHTPLGWTSLGPAGANRVIRLSIALESYGQDQLEETLYQISDPTHARYGQHLSRSEASALIRPRQETVELVRRWLSSENIPEHKVRDRGHFMDAAVTVQDAERLLAANYSLFERDGHKVVGTLAYSVPADVRPHITAIQPTTFFDMSNFSNMAQRDHFQAEGDEAYSAGGNATDAQAESTKKDTCAVLNTPACLRKLYKMKSSDSTEPDPRSLLGVAGFNKVSLLLAAQYDQLDKYIAKYASYAKGASFTVELINNGTNPQGPKYPGAEANMDMQIAVAMAYKVPVRFYSTGGEDHDFNPDLDISDRQNEYVEPWMQFASHMLELPDQSLPQVMSISYGVNEQAVPKPYAKKICQLFGQLASRGMSVIASSGDTGPGVSCLSNDGTNATRFLPAFPATCPYVTAVGATEGKVPERASNFSSGGFSDYWGRPKWQNTAVNRYLDLHGDKWGKYYNHQGRGFPDVAAQGTQYPTFNHDKIESGGGTSASAPLFASMIALINDDRLKRGKPALGFLNPWLYHAAGSAFTDIKEGRSEGCKGHSYSGAPAPRVPGAGWQAVEGWDPATGLGTPKFEQLRRLAMFVDTTGSRNIEHRSTRKRQLCRSSILSRRFESRFIRPHPDRLPSPSDHRASSGDGFNRIALDTAPLLKFKIVAFEAFWLCGASADAGNATVYTHQLTMPCHEL</sequence>
<dbReference type="PANTHER" id="PTHR14218">
    <property type="entry name" value="PROTEASE S8 TRIPEPTIDYL PEPTIDASE I CLN2"/>
    <property type="match status" value="1"/>
</dbReference>
<dbReference type="Gene3D" id="3.40.50.200">
    <property type="entry name" value="Peptidase S8/S53 domain"/>
    <property type="match status" value="1"/>
</dbReference>
<feature type="binding site" evidence="11">
    <location>
        <position position="590"/>
    </location>
    <ligand>
        <name>Ca(2+)</name>
        <dbReference type="ChEBI" id="CHEBI:29108"/>
    </ligand>
</feature>
<proteinExistence type="predicted"/>
<organism evidence="14 15">
    <name type="scientific">Epichloe bromicola</name>
    <dbReference type="NCBI Taxonomy" id="79588"/>
    <lineage>
        <taxon>Eukaryota</taxon>
        <taxon>Fungi</taxon>
        <taxon>Dikarya</taxon>
        <taxon>Ascomycota</taxon>
        <taxon>Pezizomycotina</taxon>
        <taxon>Sordariomycetes</taxon>
        <taxon>Hypocreomycetidae</taxon>
        <taxon>Hypocreales</taxon>
        <taxon>Clavicipitaceae</taxon>
        <taxon>Epichloe</taxon>
    </lineage>
</organism>
<dbReference type="PROSITE" id="PS51695">
    <property type="entry name" value="SEDOLISIN"/>
    <property type="match status" value="1"/>
</dbReference>
<keyword evidence="9 11" id="KW-0106">Calcium</keyword>
<reference evidence="15" key="1">
    <citation type="submission" date="2024-06" db="EMBL/GenBank/DDBJ databases">
        <title>Draft Genome Sequences of Epichloe bromicola Strains Isolated from Elymus ciliaris.</title>
        <authorList>
            <consortium name="Epichloe bromicola genome sequencing consortium"/>
            <person name="Miura A."/>
            <person name="Imano S."/>
            <person name="Ashida A."/>
            <person name="Sato I."/>
            <person name="Chiba S."/>
            <person name="Tanaka A."/>
            <person name="Camagna M."/>
            <person name="Takemoto D."/>
        </authorList>
    </citation>
    <scope>NUCLEOTIDE SEQUENCE [LARGE SCALE GENOMIC DNA]</scope>
    <source>
        <strain evidence="15">DP</strain>
    </source>
</reference>
<dbReference type="SUPFAM" id="SSF52743">
    <property type="entry name" value="Subtilisin-like"/>
    <property type="match status" value="1"/>
</dbReference>
<keyword evidence="10" id="KW-0865">Zymogen</keyword>
<dbReference type="EMBL" id="BAAFGZ010000146">
    <property type="protein sequence ID" value="GAB0135733.1"/>
    <property type="molecule type" value="Genomic_DNA"/>
</dbReference>
<comment type="catalytic activity">
    <reaction evidence="1">
        <text>Release of an N-terminal tripeptide from a polypeptide.</text>
        <dbReference type="EC" id="3.4.14.10"/>
    </reaction>
</comment>
<dbReference type="InterPro" id="IPR015366">
    <property type="entry name" value="S53_propep"/>
</dbReference>
<comment type="subcellular location">
    <subcellularLocation>
        <location evidence="3">Secreted</location>
        <location evidence="3">Extracellular space</location>
    </subcellularLocation>
</comment>
<evidence type="ECO:0000256" key="2">
    <source>
        <dbReference type="ARBA" id="ARBA00002451"/>
    </source>
</evidence>
<feature type="chain" id="PRO_5046854289" description="tripeptidyl-peptidase II" evidence="12">
    <location>
        <begin position="22"/>
        <end position="713"/>
    </location>
</feature>
<evidence type="ECO:0000256" key="6">
    <source>
        <dbReference type="ARBA" id="ARBA00022723"/>
    </source>
</evidence>
<evidence type="ECO:0000256" key="10">
    <source>
        <dbReference type="ARBA" id="ARBA00023145"/>
    </source>
</evidence>
<evidence type="ECO:0000256" key="12">
    <source>
        <dbReference type="SAM" id="SignalP"/>
    </source>
</evidence>
<keyword evidence="6 11" id="KW-0479">Metal-binding</keyword>
<gene>
    <name evidence="14" type="primary">g4060</name>
    <name evidence="14" type="ORF">EsDP_00004060</name>
</gene>
<dbReference type="InterPro" id="IPR000209">
    <property type="entry name" value="Peptidase_S8/S53_dom"/>
</dbReference>
<evidence type="ECO:0000313" key="15">
    <source>
        <dbReference type="Proteomes" id="UP001562357"/>
    </source>
</evidence>
<dbReference type="Pfam" id="PF09286">
    <property type="entry name" value="Pro-kuma_activ"/>
    <property type="match status" value="1"/>
</dbReference>
<keyword evidence="5 11" id="KW-0645">Protease</keyword>
<evidence type="ECO:0000256" key="1">
    <source>
        <dbReference type="ARBA" id="ARBA00001910"/>
    </source>
</evidence>
<dbReference type="Proteomes" id="UP001562357">
    <property type="component" value="Unassembled WGS sequence"/>
</dbReference>
<evidence type="ECO:0000256" key="5">
    <source>
        <dbReference type="ARBA" id="ARBA00022670"/>
    </source>
</evidence>
<evidence type="ECO:0000256" key="7">
    <source>
        <dbReference type="ARBA" id="ARBA00022801"/>
    </source>
</evidence>
<dbReference type="CDD" id="cd04056">
    <property type="entry name" value="Peptidases_S53"/>
    <property type="match status" value="1"/>
</dbReference>
<dbReference type="PANTHER" id="PTHR14218:SF10">
    <property type="entry name" value="PEPTIDASE S53 DOMAIN-CONTAINING PROTEIN"/>
    <property type="match status" value="1"/>
</dbReference>
<keyword evidence="15" id="KW-1185">Reference proteome</keyword>
<accession>A0ABQ0CQK5</accession>
<evidence type="ECO:0000256" key="4">
    <source>
        <dbReference type="ARBA" id="ARBA00012462"/>
    </source>
</evidence>
<feature type="binding site" evidence="11">
    <location>
        <position position="592"/>
    </location>
    <ligand>
        <name>Ca(2+)</name>
        <dbReference type="ChEBI" id="CHEBI:29108"/>
    </ligand>
</feature>
<dbReference type="SMART" id="SM00944">
    <property type="entry name" value="Pro-kuma_activ"/>
    <property type="match status" value="1"/>
</dbReference>
<feature type="active site" description="Charge relay system" evidence="11">
    <location>
        <position position="304"/>
    </location>
</feature>
<evidence type="ECO:0000256" key="8">
    <source>
        <dbReference type="ARBA" id="ARBA00022825"/>
    </source>
</evidence>
<feature type="binding site" evidence="11">
    <location>
        <position position="558"/>
    </location>
    <ligand>
        <name>Ca(2+)</name>
        <dbReference type="ChEBI" id="CHEBI:29108"/>
    </ligand>
</feature>
<feature type="active site" description="Charge relay system" evidence="11">
    <location>
        <position position="516"/>
    </location>
</feature>
<dbReference type="SUPFAM" id="SSF54897">
    <property type="entry name" value="Protease propeptides/inhibitors"/>
    <property type="match status" value="1"/>
</dbReference>
<evidence type="ECO:0000256" key="9">
    <source>
        <dbReference type="ARBA" id="ARBA00022837"/>
    </source>
</evidence>
<comment type="function">
    <text evidence="2">Secreted tripeptidyl-peptidase which degrades proteins at acidic pHs and is involved in virulence.</text>
</comment>
<evidence type="ECO:0000259" key="13">
    <source>
        <dbReference type="PROSITE" id="PS51695"/>
    </source>
</evidence>
<feature type="binding site" evidence="11">
    <location>
        <position position="559"/>
    </location>
    <ligand>
        <name>Ca(2+)</name>
        <dbReference type="ChEBI" id="CHEBI:29108"/>
    </ligand>
</feature>
<feature type="signal peptide" evidence="12">
    <location>
        <begin position="1"/>
        <end position="21"/>
    </location>
</feature>
<keyword evidence="7 11" id="KW-0378">Hydrolase</keyword>
<keyword evidence="12" id="KW-0732">Signal</keyword>
<comment type="cofactor">
    <cofactor evidence="11">
        <name>Ca(2+)</name>
        <dbReference type="ChEBI" id="CHEBI:29108"/>
    </cofactor>
    <text evidence="11">Binds 1 Ca(2+) ion per subunit.</text>
</comment>
<dbReference type="CDD" id="cd11377">
    <property type="entry name" value="Pro-peptidase_S53"/>
    <property type="match status" value="1"/>
</dbReference>
<keyword evidence="8 11" id="KW-0720">Serine protease</keyword>
<protein>
    <recommendedName>
        <fullName evidence="4">tripeptidyl-peptidase II</fullName>
        <ecNumber evidence="4">3.4.14.10</ecNumber>
    </recommendedName>
</protein>
<evidence type="ECO:0000256" key="11">
    <source>
        <dbReference type="PROSITE-ProRule" id="PRU01032"/>
    </source>
</evidence>
<dbReference type="Pfam" id="PF00082">
    <property type="entry name" value="Peptidase_S8"/>
    <property type="match status" value="1"/>
</dbReference>
<evidence type="ECO:0000313" key="14">
    <source>
        <dbReference type="EMBL" id="GAB0135733.1"/>
    </source>
</evidence>
<name>A0ABQ0CQK5_9HYPO</name>
<comment type="caution">
    <text evidence="14">The sequence shown here is derived from an EMBL/GenBank/DDBJ whole genome shotgun (WGS) entry which is preliminary data.</text>
</comment>
<dbReference type="InterPro" id="IPR030400">
    <property type="entry name" value="Sedolisin_dom"/>
</dbReference>
<dbReference type="EC" id="3.4.14.10" evidence="4"/>